<dbReference type="Proteomes" id="UP000015361">
    <property type="component" value="Unassembled WGS sequence"/>
</dbReference>
<evidence type="ECO:0000313" key="2">
    <source>
        <dbReference type="Proteomes" id="UP000015361"/>
    </source>
</evidence>
<reference evidence="1 2" key="1">
    <citation type="journal article" date="2013" name="Appl. Environ. Microbiol.">
        <title>The Carbohydrate Metabolism Signature of Lactococcus lactis Strain A12 Reveals Its Sourdough Ecosystem Origin.</title>
        <authorList>
            <person name="Passerini D."/>
            <person name="Coddeville M."/>
            <person name="Le Bourgeois P."/>
            <person name="Loubiere P."/>
            <person name="Ritzenthaler P."/>
            <person name="Fontagne-Faucher C."/>
            <person name="Daveran-Mingot M.L."/>
            <person name="Cocaign-Bousquet M."/>
        </authorList>
    </citation>
    <scope>NUCLEOTIDE SEQUENCE [LARGE SCALE GENOMIC DNA]</scope>
    <source>
        <strain evidence="1 2">A12</strain>
    </source>
</reference>
<gene>
    <name evidence="1" type="ORF">O9U_00730</name>
</gene>
<sequence length="19" mass="2151">MNDAAVWVPVPVPAMFYWG</sequence>
<accession>S6FVQ5</accession>
<protein>
    <submittedName>
        <fullName evidence="1">Uncharacterized protein</fullName>
    </submittedName>
</protein>
<comment type="caution">
    <text evidence="1">The sequence shown here is derived from an EMBL/GenBank/DDBJ whole genome shotgun (WGS) entry which is preliminary data.</text>
</comment>
<organism evidence="1 2">
    <name type="scientific">Lactococcus lactis subsp. lactis A12</name>
    <dbReference type="NCBI Taxonomy" id="1137134"/>
    <lineage>
        <taxon>Bacteria</taxon>
        <taxon>Bacillati</taxon>
        <taxon>Bacillota</taxon>
        <taxon>Bacilli</taxon>
        <taxon>Lactobacillales</taxon>
        <taxon>Streptococcaceae</taxon>
        <taxon>Lactococcus</taxon>
    </lineage>
</organism>
<name>S6FVQ5_LACLL</name>
<dbReference type="EMBL" id="CBLU010000030">
    <property type="protein sequence ID" value="CDG05977.1"/>
    <property type="molecule type" value="Genomic_DNA"/>
</dbReference>
<proteinExistence type="predicted"/>
<dbReference type="AlphaFoldDB" id="S6FVQ5"/>
<evidence type="ECO:0000313" key="1">
    <source>
        <dbReference type="EMBL" id="CDG05977.1"/>
    </source>
</evidence>